<dbReference type="InterPro" id="IPR013517">
    <property type="entry name" value="FG-GAP"/>
</dbReference>
<dbReference type="PROSITE" id="PS51470">
    <property type="entry name" value="FG_GAP"/>
    <property type="match status" value="1"/>
</dbReference>
<evidence type="ECO:0000256" key="3">
    <source>
        <dbReference type="ARBA" id="ARBA00022801"/>
    </source>
</evidence>
<dbReference type="GO" id="GO:0007155">
    <property type="term" value="P:cell adhesion"/>
    <property type="evidence" value="ECO:0007669"/>
    <property type="project" value="InterPro"/>
</dbReference>
<gene>
    <name evidence="6" type="ORF">G3576_04710</name>
</gene>
<dbReference type="GO" id="GO:0016787">
    <property type="term" value="F:hydrolase activity"/>
    <property type="evidence" value="ECO:0007669"/>
    <property type="project" value="UniProtKB-KW"/>
</dbReference>
<keyword evidence="3" id="KW-0378">Hydrolase</keyword>
<dbReference type="PANTHER" id="PTHR23221:SF7">
    <property type="entry name" value="PHOSPHATIDYLINOSITOL-GLYCAN-SPECIFIC PHOSPHOLIPASE D"/>
    <property type="match status" value="1"/>
</dbReference>
<dbReference type="InterPro" id="IPR011049">
    <property type="entry name" value="Serralysin-like_metalloprot_C"/>
</dbReference>
<dbReference type="PRINTS" id="PR01185">
    <property type="entry name" value="INTEGRINA"/>
</dbReference>
<evidence type="ECO:0000256" key="2">
    <source>
        <dbReference type="ARBA" id="ARBA00022737"/>
    </source>
</evidence>
<keyword evidence="4" id="KW-0325">Glycoprotein</keyword>
<keyword evidence="2" id="KW-0677">Repeat</keyword>
<reference evidence="6 7" key="1">
    <citation type="submission" date="2020-02" db="EMBL/GenBank/DDBJ databases">
        <authorList>
            <person name="Kim H.M."/>
            <person name="Jeon C.O."/>
        </authorList>
    </citation>
    <scope>NUCLEOTIDE SEQUENCE [LARGE SCALE GENOMIC DNA]</scope>
    <source>
        <strain evidence="6 7">PeD5</strain>
    </source>
</reference>
<dbReference type="Pfam" id="PF01839">
    <property type="entry name" value="FG-GAP"/>
    <property type="match status" value="1"/>
</dbReference>
<dbReference type="InterPro" id="IPR018511">
    <property type="entry name" value="Hemolysin-typ_Ca-bd_CS"/>
</dbReference>
<dbReference type="GO" id="GO:0008305">
    <property type="term" value="C:integrin complex"/>
    <property type="evidence" value="ECO:0007669"/>
    <property type="project" value="InterPro"/>
</dbReference>
<keyword evidence="1" id="KW-0732">Signal</keyword>
<protein>
    <recommendedName>
        <fullName evidence="8">Calcium-binding protein</fullName>
    </recommendedName>
</protein>
<dbReference type="SUPFAM" id="SSF51120">
    <property type="entry name" value="beta-Roll"/>
    <property type="match status" value="3"/>
</dbReference>
<dbReference type="InterPro" id="IPR000413">
    <property type="entry name" value="Integrin_alpha"/>
</dbReference>
<dbReference type="PANTHER" id="PTHR23221">
    <property type="entry name" value="GLYCOSYLPHOSPHATIDYLINOSITOL PHOSPHOLIPASE D"/>
    <property type="match status" value="1"/>
</dbReference>
<dbReference type="RefSeq" id="WP_164693138.1">
    <property type="nucleotide sequence ID" value="NZ_JAAIKB010000001.1"/>
</dbReference>
<reference evidence="6 7" key="2">
    <citation type="submission" date="2020-03" db="EMBL/GenBank/DDBJ databases">
        <title>Roseomonas stagni sp. nov., isolated from pond water in Japan.</title>
        <authorList>
            <person name="Furuhata K."/>
            <person name="Miyamoto H."/>
            <person name="Goto K."/>
        </authorList>
    </citation>
    <scope>NUCLEOTIDE SEQUENCE [LARGE SCALE GENOMIC DNA]</scope>
    <source>
        <strain evidence="6 7">PeD5</strain>
    </source>
</reference>
<dbReference type="InterPro" id="IPR001343">
    <property type="entry name" value="Hemolysn_Ca-bd"/>
</dbReference>
<dbReference type="Pfam" id="PF00353">
    <property type="entry name" value="HemolysinCabind"/>
    <property type="match status" value="4"/>
</dbReference>
<evidence type="ECO:0000313" key="6">
    <source>
        <dbReference type="EMBL" id="NGM19305.1"/>
    </source>
</evidence>
<dbReference type="AlphaFoldDB" id="A0A6M1LG66"/>
<proteinExistence type="predicted"/>
<dbReference type="PROSITE" id="PS00330">
    <property type="entry name" value="HEMOLYSIN_CALCIUM"/>
    <property type="match status" value="4"/>
</dbReference>
<dbReference type="EMBL" id="JAAIKB010000001">
    <property type="protein sequence ID" value="NGM19305.1"/>
    <property type="molecule type" value="Genomic_DNA"/>
</dbReference>
<accession>A0A6M1LG66</accession>
<evidence type="ECO:0000256" key="1">
    <source>
        <dbReference type="ARBA" id="ARBA00022729"/>
    </source>
</evidence>
<sequence>MRDIDLNTLSAAQGTRIAMQDFLGFGQGIAGAGDIDNDGIADLILVTYDGARILYGQAGGFGATLDLATLGSAQQTFVLPYALGGARFGFSVDAGGDVNGDGIDDIVIGVPSESSGFGADPGRVLVIYGRDGGLGATLDTNALTVEQGFLVEGLSTARDAPFSSLRFGFDVAMLGDVDGDGLGDIATLSQRASLSRPLFAAVVYGDADRDDGTVRLEGVPADQGLTWTNNGNSLAGVGDVNGDGRDDVLLATDGVAVLLFGQDAAWGTVDYGTLTPDRGIRILTSNPGSTGTIGHVARAGDLNGDGIADMLITQTVPISGTGFWVDHGDTPVHIVYGRAEGFSADIDLATLSAGQATRIIHSGAAEFIGASMASAGDMNGDGIDDIVVIADRGNAFFGVAAYVVYGQLGGLPALIDLANLEEDQGFRISHGLLDLEIGAYVIHPSPAGVGDVNGDGADDLLLATFDDWSTPFLVYGQVEALDWGGTNDADGKSGTNLDDVLSGRGGNDWMLGRGGEDTLLGGAGGDTLEGGDHNDLLDGGRDGDLLKAGAGQDTLIGGEGGDTLDGGAGADMLIGGAGFDVFVIDDAGDVIIDDPSSSGLVESAVTWRLTGSHLFLTLTGTAAINGFGSAAGDAMTGNDAANRLAGRDGRDRLTGGGGNDRLLGERGDDTLVGEAGSDALLGGDGADSLDGGVGFDWMTGGLGADSFRFSAAPVSAAADRIYDFSAAEGDRIVISLAAFDPSGATGLVAGSLSGQAGRFQASLTGMAATAEARFIFETDAGRLYFDADGRGGEAGVLVARLSGAPTVLAGDIWLE</sequence>
<dbReference type="Proteomes" id="UP000475385">
    <property type="component" value="Unassembled WGS sequence"/>
</dbReference>
<keyword evidence="7" id="KW-1185">Reference proteome</keyword>
<dbReference type="GO" id="GO:0005509">
    <property type="term" value="F:calcium ion binding"/>
    <property type="evidence" value="ECO:0007669"/>
    <property type="project" value="InterPro"/>
</dbReference>
<evidence type="ECO:0000256" key="5">
    <source>
        <dbReference type="SAM" id="MobiDB-lite"/>
    </source>
</evidence>
<feature type="region of interest" description="Disordered" evidence="5">
    <location>
        <begin position="643"/>
        <end position="666"/>
    </location>
</feature>
<dbReference type="PRINTS" id="PR00313">
    <property type="entry name" value="CABNDNGRPT"/>
</dbReference>
<evidence type="ECO:0000256" key="4">
    <source>
        <dbReference type="ARBA" id="ARBA00023180"/>
    </source>
</evidence>
<evidence type="ECO:0000313" key="7">
    <source>
        <dbReference type="Proteomes" id="UP000475385"/>
    </source>
</evidence>
<name>A0A6M1LG66_9PROT</name>
<dbReference type="SUPFAM" id="SSF69318">
    <property type="entry name" value="Integrin alpha N-terminal domain"/>
    <property type="match status" value="2"/>
</dbReference>
<comment type="caution">
    <text evidence="6">The sequence shown here is derived from an EMBL/GenBank/DDBJ whole genome shotgun (WGS) entry which is preliminary data.</text>
</comment>
<dbReference type="Gene3D" id="2.130.10.130">
    <property type="entry name" value="Integrin alpha, N-terminal"/>
    <property type="match status" value="2"/>
</dbReference>
<evidence type="ECO:0008006" key="8">
    <source>
        <dbReference type="Google" id="ProtNLM"/>
    </source>
</evidence>
<dbReference type="SMART" id="SM00191">
    <property type="entry name" value="Int_alpha"/>
    <property type="match status" value="5"/>
</dbReference>
<dbReference type="InterPro" id="IPR013519">
    <property type="entry name" value="Int_alpha_beta-p"/>
</dbReference>
<dbReference type="Gene3D" id="2.150.10.10">
    <property type="entry name" value="Serralysin-like metalloprotease, C-terminal"/>
    <property type="match status" value="3"/>
</dbReference>
<dbReference type="InterPro" id="IPR028994">
    <property type="entry name" value="Integrin_alpha_N"/>
</dbReference>
<organism evidence="6 7">
    <name type="scientific">Falsiroseomonas algicola</name>
    <dbReference type="NCBI Taxonomy" id="2716930"/>
    <lineage>
        <taxon>Bacteria</taxon>
        <taxon>Pseudomonadati</taxon>
        <taxon>Pseudomonadota</taxon>
        <taxon>Alphaproteobacteria</taxon>
        <taxon>Acetobacterales</taxon>
        <taxon>Roseomonadaceae</taxon>
        <taxon>Falsiroseomonas</taxon>
    </lineage>
</organism>